<accession>A0AAV1Z738</accession>
<evidence type="ECO:0000313" key="2">
    <source>
        <dbReference type="Proteomes" id="UP001497382"/>
    </source>
</evidence>
<protein>
    <submittedName>
        <fullName evidence="1">Uncharacterized protein</fullName>
    </submittedName>
</protein>
<sequence length="62" mass="7334">MEENVDCDIKEVKTERGSNFENFPTVIIEKKFVMDQKLESSIWRSNTFTKLKLKVYSRNSCV</sequence>
<proteinExistence type="predicted"/>
<reference evidence="1 2" key="1">
    <citation type="submission" date="2024-04" db="EMBL/GenBank/DDBJ databases">
        <authorList>
            <person name="Rising A."/>
            <person name="Reimegard J."/>
            <person name="Sonavane S."/>
            <person name="Akerstrom W."/>
            <person name="Nylinder S."/>
            <person name="Hedman E."/>
            <person name="Kallberg Y."/>
        </authorList>
    </citation>
    <scope>NUCLEOTIDE SEQUENCE [LARGE SCALE GENOMIC DNA]</scope>
</reference>
<evidence type="ECO:0000313" key="1">
    <source>
        <dbReference type="EMBL" id="CAL1266784.1"/>
    </source>
</evidence>
<dbReference type="EMBL" id="CAXIEN010000024">
    <property type="protein sequence ID" value="CAL1266784.1"/>
    <property type="molecule type" value="Genomic_DNA"/>
</dbReference>
<dbReference type="Proteomes" id="UP001497382">
    <property type="component" value="Unassembled WGS sequence"/>
</dbReference>
<name>A0AAV1Z738_9ARAC</name>
<comment type="caution">
    <text evidence="1">The sequence shown here is derived from an EMBL/GenBank/DDBJ whole genome shotgun (WGS) entry which is preliminary data.</text>
</comment>
<keyword evidence="2" id="KW-1185">Reference proteome</keyword>
<gene>
    <name evidence="1" type="ORF">LARSCL_LOCUS3280</name>
</gene>
<organism evidence="1 2">
    <name type="scientific">Larinioides sclopetarius</name>
    <dbReference type="NCBI Taxonomy" id="280406"/>
    <lineage>
        <taxon>Eukaryota</taxon>
        <taxon>Metazoa</taxon>
        <taxon>Ecdysozoa</taxon>
        <taxon>Arthropoda</taxon>
        <taxon>Chelicerata</taxon>
        <taxon>Arachnida</taxon>
        <taxon>Araneae</taxon>
        <taxon>Araneomorphae</taxon>
        <taxon>Entelegynae</taxon>
        <taxon>Araneoidea</taxon>
        <taxon>Araneidae</taxon>
        <taxon>Larinioides</taxon>
    </lineage>
</organism>
<dbReference type="AlphaFoldDB" id="A0AAV1Z738"/>